<keyword evidence="2 9" id="KW-0813">Transport</keyword>
<dbReference type="InterPro" id="IPR012910">
    <property type="entry name" value="Plug_dom"/>
</dbReference>
<keyword evidence="5 10" id="KW-0732">Signal</keyword>
<dbReference type="eggNOG" id="COG4771">
    <property type="taxonomic scope" value="Bacteria"/>
</dbReference>
<evidence type="ECO:0000256" key="8">
    <source>
        <dbReference type="ARBA" id="ARBA00023237"/>
    </source>
</evidence>
<keyword evidence="3 9" id="KW-1134">Transmembrane beta strand</keyword>
<gene>
    <name evidence="12" type="ordered locus">Dacet_0961</name>
</gene>
<dbReference type="InParanoid" id="D4H693"/>
<dbReference type="PROSITE" id="PS01156">
    <property type="entry name" value="TONB_DEPENDENT_REC_2"/>
    <property type="match status" value="1"/>
</dbReference>
<dbReference type="Gene3D" id="2.40.170.20">
    <property type="entry name" value="TonB-dependent receptor, beta-barrel domain"/>
    <property type="match status" value="1"/>
</dbReference>
<protein>
    <submittedName>
        <fullName evidence="12">TonB-dependent receptor plug</fullName>
    </submittedName>
</protein>
<feature type="signal peptide" evidence="10">
    <location>
        <begin position="1"/>
        <end position="27"/>
    </location>
</feature>
<evidence type="ECO:0000259" key="11">
    <source>
        <dbReference type="Pfam" id="PF07715"/>
    </source>
</evidence>
<accession>D4H693</accession>
<dbReference type="STRING" id="522772.Dacet_0961"/>
<evidence type="ECO:0000256" key="2">
    <source>
        <dbReference type="ARBA" id="ARBA00022448"/>
    </source>
</evidence>
<evidence type="ECO:0000256" key="6">
    <source>
        <dbReference type="ARBA" id="ARBA00023077"/>
    </source>
</evidence>
<dbReference type="AlphaFoldDB" id="D4H693"/>
<keyword evidence="4 9" id="KW-0812">Transmembrane</keyword>
<dbReference type="PROSITE" id="PS52016">
    <property type="entry name" value="TONB_DEPENDENT_REC_3"/>
    <property type="match status" value="1"/>
</dbReference>
<dbReference type="FunCoup" id="D4H693">
    <property type="interactions" value="11"/>
</dbReference>
<proteinExistence type="inferred from homology"/>
<evidence type="ECO:0000256" key="3">
    <source>
        <dbReference type="ARBA" id="ARBA00022452"/>
    </source>
</evidence>
<evidence type="ECO:0000313" key="13">
    <source>
        <dbReference type="Proteomes" id="UP000002012"/>
    </source>
</evidence>
<dbReference type="PaxDb" id="522772-Dacet_0961"/>
<evidence type="ECO:0000313" key="12">
    <source>
        <dbReference type="EMBL" id="ADD67739.1"/>
    </source>
</evidence>
<name>D4H693_DENA2</name>
<evidence type="ECO:0000256" key="4">
    <source>
        <dbReference type="ARBA" id="ARBA00022692"/>
    </source>
</evidence>
<feature type="domain" description="TonB-dependent receptor plug" evidence="11">
    <location>
        <begin position="63"/>
        <end position="182"/>
    </location>
</feature>
<dbReference type="InterPro" id="IPR036942">
    <property type="entry name" value="Beta-barrel_TonB_sf"/>
</dbReference>
<evidence type="ECO:0000256" key="1">
    <source>
        <dbReference type="ARBA" id="ARBA00004571"/>
    </source>
</evidence>
<dbReference type="RefSeq" id="WP_013010270.1">
    <property type="nucleotide sequence ID" value="NC_013943.1"/>
</dbReference>
<dbReference type="Gene3D" id="2.170.130.10">
    <property type="entry name" value="TonB-dependent receptor, plug domain"/>
    <property type="match status" value="1"/>
</dbReference>
<keyword evidence="7 9" id="KW-0472">Membrane</keyword>
<feature type="chain" id="PRO_5003058018" evidence="10">
    <location>
        <begin position="28"/>
        <end position="845"/>
    </location>
</feature>
<dbReference type="HOGENOM" id="CLU_012991_0_0_0"/>
<dbReference type="GO" id="GO:0009279">
    <property type="term" value="C:cell outer membrane"/>
    <property type="evidence" value="ECO:0007669"/>
    <property type="project" value="UniProtKB-SubCell"/>
</dbReference>
<dbReference type="InterPro" id="IPR010917">
    <property type="entry name" value="TonB_rcpt_CS"/>
</dbReference>
<evidence type="ECO:0000256" key="7">
    <source>
        <dbReference type="ARBA" id="ARBA00023136"/>
    </source>
</evidence>
<reference evidence="12 13" key="1">
    <citation type="journal article" date="2010" name="Stand. Genomic Sci.">
        <title>Complete genome sequence of Denitrovibrio acetiphilus type strain (N2460).</title>
        <authorList>
            <person name="Kiss H."/>
            <person name="Lang E."/>
            <person name="Lapidus A."/>
            <person name="Copeland A."/>
            <person name="Nolan M."/>
            <person name="Glavina Del Rio T."/>
            <person name="Chen F."/>
            <person name="Lucas S."/>
            <person name="Tice H."/>
            <person name="Cheng J.F."/>
            <person name="Han C."/>
            <person name="Goodwin L."/>
            <person name="Pitluck S."/>
            <person name="Liolios K."/>
            <person name="Pati A."/>
            <person name="Ivanova N."/>
            <person name="Mavromatis K."/>
            <person name="Chen A."/>
            <person name="Palaniappan K."/>
            <person name="Land M."/>
            <person name="Hauser L."/>
            <person name="Chang Y.J."/>
            <person name="Jeffries C.D."/>
            <person name="Detter J.C."/>
            <person name="Brettin T."/>
            <person name="Spring S."/>
            <person name="Rohde M."/>
            <person name="Goker M."/>
            <person name="Woyke T."/>
            <person name="Bristow J."/>
            <person name="Eisen J.A."/>
            <person name="Markowitz V."/>
            <person name="Hugenholtz P."/>
            <person name="Kyrpides N.C."/>
            <person name="Klenk H.P."/>
        </authorList>
    </citation>
    <scope>NUCLEOTIDE SEQUENCE [LARGE SCALE GENOMIC DNA]</scope>
    <source>
        <strain evidence="13">DSM 12809 / NBRC 114555 / N2460</strain>
    </source>
</reference>
<dbReference type="SUPFAM" id="SSF56935">
    <property type="entry name" value="Porins"/>
    <property type="match status" value="1"/>
</dbReference>
<evidence type="ECO:0000256" key="5">
    <source>
        <dbReference type="ARBA" id="ARBA00022729"/>
    </source>
</evidence>
<keyword evidence="6" id="KW-0798">TonB box</keyword>
<evidence type="ECO:0000256" key="9">
    <source>
        <dbReference type="PROSITE-ProRule" id="PRU01360"/>
    </source>
</evidence>
<dbReference type="KEGG" id="dap:Dacet_0961"/>
<dbReference type="Pfam" id="PF07715">
    <property type="entry name" value="Plug"/>
    <property type="match status" value="1"/>
</dbReference>
<evidence type="ECO:0000256" key="10">
    <source>
        <dbReference type="SAM" id="SignalP"/>
    </source>
</evidence>
<comment type="similarity">
    <text evidence="9">Belongs to the TonB-dependent receptor family.</text>
</comment>
<dbReference type="Proteomes" id="UP000002012">
    <property type="component" value="Chromosome"/>
</dbReference>
<dbReference type="EMBL" id="CP001968">
    <property type="protein sequence ID" value="ADD67739.1"/>
    <property type="molecule type" value="Genomic_DNA"/>
</dbReference>
<dbReference type="InterPro" id="IPR039426">
    <property type="entry name" value="TonB-dep_rcpt-like"/>
</dbReference>
<keyword evidence="8 9" id="KW-0998">Cell outer membrane</keyword>
<organism evidence="12 13">
    <name type="scientific">Denitrovibrio acetiphilus (strain DSM 12809 / NBRC 114555 / N2460)</name>
    <dbReference type="NCBI Taxonomy" id="522772"/>
    <lineage>
        <taxon>Bacteria</taxon>
        <taxon>Pseudomonadati</taxon>
        <taxon>Deferribacterota</taxon>
        <taxon>Deferribacteres</taxon>
        <taxon>Deferribacterales</taxon>
        <taxon>Geovibrionaceae</taxon>
        <taxon>Denitrovibrio</taxon>
    </lineage>
</organism>
<sequence precursor="true">MFNTFVNMRVAAYAVILFIMVTFPVCAEEKQDTGLSSAELENMLVIDEVEVKGELTEESIEGKTVINEETIKMLPRGNGDITEALRIAPGVQFDDDYRDSLTAGEIEPGRISISGGKDYQNLFMLDGMSNSSILNPAEESIYDTDNVSGNPQKFFIDSSIVKKVTVFDSNVPVKYGGFLGGVVDVETIDPTQNVWGNISYRTTRSEWANFYVDEIKQDDFENSNDSQKGQPKFEKHHFNATLNTPVTDKLAVVFNYKKLESTIPVRFYNKWQDEERLNETFLVKGLLNISSSSYLDATVSYAPYKQKIYFPNVKNSGFDVHGGGYYAAVNYTKESGDSKLEIHADYSVSENSRDASNVFYHWATTSSKDWGYMKDPSSVSEGSVGGSYEGGYGDLYKSESVFNFKLDHDPFRFKFGGDHVVSYGFHYSNIKGIMDKSESSYLYKDPVVDSDVICGGQQGVDCLEGEQYFSEKTIAPSFKNEALINTVNFYAQDEYDIWRLNFRLGLRYTYDDYMENHDIAPRTSFEYDIFDSKRTVLLAGYNRYYGTNLLDNKLREEQPDDLEYIRSTYRNEVQDWITVTPAVDTVYKYSDLNTPYSDEYMVGVAQYLLGGTLNLKYITRDNKDEFASEIYSVNGKKYRKLNNNGESSFESFQIKWDRSWKNHYVMLNAMWQESETAQDSYDDEYDLEDLDKDILYNGSKIKLAELPKDNFNRPITVNLTYTGKFFKHLSVSPVIKYRSSYRDIRLVNGSQIIGTTGETDPETGAVEYKTIASYKDVTFNHSVLVDLRFSWEQPVYKTHTIKVSFDINNLFDRKIVKGYGSTSDSEMYEEYELGRSFWAGVEYAF</sequence>
<dbReference type="OrthoDB" id="9766643at2"/>
<dbReference type="InterPro" id="IPR037066">
    <property type="entry name" value="Plug_dom_sf"/>
</dbReference>
<keyword evidence="13" id="KW-1185">Reference proteome</keyword>
<comment type="subcellular location">
    <subcellularLocation>
        <location evidence="1 9">Cell outer membrane</location>
        <topology evidence="1 9">Multi-pass membrane protein</topology>
    </subcellularLocation>
</comment>
<keyword evidence="12" id="KW-0675">Receptor</keyword>